<reference evidence="1 2" key="1">
    <citation type="journal article" date="2019" name="Nat. Microbiol.">
        <title>Mediterranean grassland soil C-N compound turnover is dependent on rainfall and depth, and is mediated by genomically divergent microorganisms.</title>
        <authorList>
            <person name="Diamond S."/>
            <person name="Andeer P.F."/>
            <person name="Li Z."/>
            <person name="Crits-Christoph A."/>
            <person name="Burstein D."/>
            <person name="Anantharaman K."/>
            <person name="Lane K.R."/>
            <person name="Thomas B.C."/>
            <person name="Pan C."/>
            <person name="Northen T.R."/>
            <person name="Banfield J.F."/>
        </authorList>
    </citation>
    <scope>NUCLEOTIDE SEQUENCE [LARGE SCALE GENOMIC DNA]</scope>
    <source>
        <strain evidence="1">WS_9</strain>
    </source>
</reference>
<dbReference type="Proteomes" id="UP000317691">
    <property type="component" value="Unassembled WGS sequence"/>
</dbReference>
<name>A0A538TKI6_UNCEI</name>
<evidence type="ECO:0000313" key="2">
    <source>
        <dbReference type="Proteomes" id="UP000317691"/>
    </source>
</evidence>
<organism evidence="1 2">
    <name type="scientific">Eiseniibacteriota bacterium</name>
    <dbReference type="NCBI Taxonomy" id="2212470"/>
    <lineage>
        <taxon>Bacteria</taxon>
        <taxon>Candidatus Eiseniibacteriota</taxon>
    </lineage>
</organism>
<accession>A0A538TKI6</accession>
<protein>
    <submittedName>
        <fullName evidence="1">Glycosyl transferase</fullName>
    </submittedName>
</protein>
<sequence length="352" mass="40541">MMRHFCTYFDRNYLSRGLALYRSLQALGRPFQLWVLCMDPVCHAALASAELPGIRPIALEDFERGDDALLRAKANRTLVEYYFTCTASLPRYVFREEPGIDLLTYVDADLYFFADPEPLFEELAGGSIAIIEHRISKRLGPLEQYGRYNVGWISFRRDANGMACLEWWRDRCLEWCYDRVEPGRFAEQKYLDEWPRRFGGVVVLRHPGANAAPWNLADHPVRWDGDRLRVGESPLLFFHFHGFRHLGGRLYDPNLSRYRARLSKTARLHVYHPYIRALHEADGEISPHSGNTSLGTSVRHPLPTPFVQRVVKRIRRLGRFWIGLASGHYLLAPRPGTSKRRVSGSASVPARS</sequence>
<evidence type="ECO:0000313" key="1">
    <source>
        <dbReference type="EMBL" id="TMQ64130.1"/>
    </source>
</evidence>
<gene>
    <name evidence="1" type="ORF">E6K79_08240</name>
</gene>
<dbReference type="EMBL" id="VBOZ01000026">
    <property type="protein sequence ID" value="TMQ64130.1"/>
    <property type="molecule type" value="Genomic_DNA"/>
</dbReference>
<dbReference type="AlphaFoldDB" id="A0A538TKI6"/>
<proteinExistence type="predicted"/>
<dbReference type="SUPFAM" id="SSF53448">
    <property type="entry name" value="Nucleotide-diphospho-sugar transferases"/>
    <property type="match status" value="1"/>
</dbReference>
<dbReference type="Gene3D" id="3.90.550.10">
    <property type="entry name" value="Spore Coat Polysaccharide Biosynthesis Protein SpsA, Chain A"/>
    <property type="match status" value="1"/>
</dbReference>
<dbReference type="GO" id="GO:0016740">
    <property type="term" value="F:transferase activity"/>
    <property type="evidence" value="ECO:0007669"/>
    <property type="project" value="UniProtKB-KW"/>
</dbReference>
<comment type="caution">
    <text evidence="1">The sequence shown here is derived from an EMBL/GenBank/DDBJ whole genome shotgun (WGS) entry which is preliminary data.</text>
</comment>
<keyword evidence="1" id="KW-0808">Transferase</keyword>
<dbReference type="InterPro" id="IPR029044">
    <property type="entry name" value="Nucleotide-diphossugar_trans"/>
</dbReference>